<dbReference type="PANTHER" id="PTHR43780">
    <property type="entry name" value="1-AMINOCYCLOPROPANE-1-CARBOXYLATE DEAMINASE-RELATED"/>
    <property type="match status" value="1"/>
</dbReference>
<name>A0A0R2T057_9GAMM</name>
<dbReference type="Pfam" id="PF00291">
    <property type="entry name" value="PALP"/>
    <property type="match status" value="1"/>
</dbReference>
<dbReference type="InterPro" id="IPR036052">
    <property type="entry name" value="TrpB-like_PALP_sf"/>
</dbReference>
<feature type="domain" description="Tryptophan synthase beta chain-like PALP" evidence="6">
    <location>
        <begin position="27"/>
        <end position="317"/>
    </location>
</feature>
<dbReference type="PANTHER" id="PTHR43780:SF2">
    <property type="entry name" value="1-AMINOCYCLOPROPANE-1-CARBOXYLATE DEAMINASE-RELATED"/>
    <property type="match status" value="1"/>
</dbReference>
<comment type="similarity">
    <text evidence="2">Belongs to the ACC deaminase/D-cysteine desulfhydrase family.</text>
</comment>
<comment type="cofactor">
    <cofactor evidence="1">
        <name>pyridoxal 5'-phosphate</name>
        <dbReference type="ChEBI" id="CHEBI:597326"/>
    </cofactor>
</comment>
<evidence type="ECO:0000256" key="3">
    <source>
        <dbReference type="ARBA" id="ARBA00022898"/>
    </source>
</evidence>
<accession>A0A0R2T057</accession>
<evidence type="ECO:0000256" key="2">
    <source>
        <dbReference type="ARBA" id="ARBA00008639"/>
    </source>
</evidence>
<dbReference type="GO" id="GO:0019148">
    <property type="term" value="F:D-cysteine desulfhydrase activity"/>
    <property type="evidence" value="ECO:0007669"/>
    <property type="project" value="TreeGrafter"/>
</dbReference>
<dbReference type="InterPro" id="IPR027278">
    <property type="entry name" value="ACCD_DCysDesulf"/>
</dbReference>
<dbReference type="PIRSF" id="PIRSF006278">
    <property type="entry name" value="ACCD_DCysDesulf"/>
    <property type="match status" value="1"/>
</dbReference>
<reference evidence="7 8" key="1">
    <citation type="submission" date="2015-10" db="EMBL/GenBank/DDBJ databases">
        <title>Metagenome-Assembled Genomes uncover a global brackish microbiome.</title>
        <authorList>
            <person name="Hugerth L.W."/>
            <person name="Larsson J."/>
            <person name="Alneberg J."/>
            <person name="Lindh M.V."/>
            <person name="Legrand C."/>
            <person name="Pinhassi J."/>
            <person name="Andersson A.F."/>
        </authorList>
    </citation>
    <scope>NUCLEOTIDE SEQUENCE [LARGE SCALE GENOMIC DNA]</scope>
    <source>
        <strain evidence="7">BACL22 MAG-120619-bin3</strain>
    </source>
</reference>
<dbReference type="Gene3D" id="3.40.50.1100">
    <property type="match status" value="2"/>
</dbReference>
<evidence type="ECO:0000259" key="6">
    <source>
        <dbReference type="Pfam" id="PF00291"/>
    </source>
</evidence>
<evidence type="ECO:0000313" key="8">
    <source>
        <dbReference type="Proteomes" id="UP000051242"/>
    </source>
</evidence>
<dbReference type="EMBL" id="LICD01000103">
    <property type="protein sequence ID" value="KRO80553.1"/>
    <property type="molecule type" value="Genomic_DNA"/>
</dbReference>
<evidence type="ECO:0000313" key="7">
    <source>
        <dbReference type="EMBL" id="KRO80553.1"/>
    </source>
</evidence>
<comment type="caution">
    <text evidence="7">The sequence shown here is derived from an EMBL/GenBank/DDBJ whole genome shotgun (WGS) entry which is preliminary data.</text>
</comment>
<feature type="modified residue" description="N6-(pyridoxal phosphate)lysine" evidence="5">
    <location>
        <position position="40"/>
    </location>
</feature>
<sequence>MITIHSPKLDRLSHPLFSAHGVCVAALRLDQIHPTIHGNKWFKLKRNLDDFRARGKHRVLSFGGAYSNHLYALAAAGKAFGFETIGVVRGEIVEPLNPILAFAAAQGMQLVSMSREEYRRKESPEVISRLLARYGDVEIIPEGGSNLLAVEGCAEIVQYLDWSVFDETYDSVGAEPATRVVALSCGTATTLAGVVHGLQGSDETNRQTPQVCGVAALRAEGYLRSEAAKWLNLVSAESCSTGAKKDAAVRWHVDERYHFGGYARRTAELDAFVSEFEAVTRIPLEPVYTGKLFYALCDQIAKGVYAPGCQIIALHTGGIIR</sequence>
<dbReference type="SUPFAM" id="SSF53686">
    <property type="entry name" value="Tryptophan synthase beta subunit-like PLP-dependent enzymes"/>
    <property type="match status" value="1"/>
</dbReference>
<evidence type="ECO:0000256" key="1">
    <source>
        <dbReference type="ARBA" id="ARBA00001933"/>
    </source>
</evidence>
<dbReference type="AlphaFoldDB" id="A0A0R2T057"/>
<feature type="active site" description="Nucleophile" evidence="4">
    <location>
        <position position="67"/>
    </location>
</feature>
<organism evidence="7 8">
    <name type="scientific">OM182 bacterium BACL3 MAG-120619-bin3</name>
    <dbReference type="NCBI Taxonomy" id="1655593"/>
    <lineage>
        <taxon>Bacteria</taxon>
        <taxon>Pseudomonadati</taxon>
        <taxon>Pseudomonadota</taxon>
        <taxon>Gammaproteobacteria</taxon>
        <taxon>OMG group</taxon>
        <taxon>OM182 clade</taxon>
    </lineage>
</organism>
<proteinExistence type="inferred from homology"/>
<gene>
    <name evidence="7" type="ORF">ABR85_02855</name>
</gene>
<evidence type="ECO:0000256" key="5">
    <source>
        <dbReference type="PIRSR" id="PIRSR006278-2"/>
    </source>
</evidence>
<dbReference type="Proteomes" id="UP000051242">
    <property type="component" value="Unassembled WGS sequence"/>
</dbReference>
<protein>
    <recommendedName>
        <fullName evidence="6">Tryptophan synthase beta chain-like PALP domain-containing protein</fullName>
    </recommendedName>
</protein>
<dbReference type="InterPro" id="IPR001926">
    <property type="entry name" value="TrpB-like_PALP"/>
</dbReference>
<keyword evidence="3 5" id="KW-0663">Pyridoxal phosphate</keyword>
<evidence type="ECO:0000256" key="4">
    <source>
        <dbReference type="PIRSR" id="PIRSR006278-1"/>
    </source>
</evidence>